<accession>A0AAP5IHI3</accession>
<comment type="caution">
    <text evidence="1">The sequence shown here is derived from an EMBL/GenBank/DDBJ whole genome shotgun (WGS) entry which is preliminary data.</text>
</comment>
<evidence type="ECO:0000313" key="2">
    <source>
        <dbReference type="Proteomes" id="UP000667802"/>
    </source>
</evidence>
<organism evidence="1 2">
    <name type="scientific">Aetokthonos hydrillicola Thurmond2011</name>
    <dbReference type="NCBI Taxonomy" id="2712845"/>
    <lineage>
        <taxon>Bacteria</taxon>
        <taxon>Bacillati</taxon>
        <taxon>Cyanobacteriota</taxon>
        <taxon>Cyanophyceae</taxon>
        <taxon>Nostocales</taxon>
        <taxon>Hapalosiphonaceae</taxon>
        <taxon>Aetokthonos</taxon>
    </lineage>
</organism>
<protein>
    <submittedName>
        <fullName evidence="1">Uncharacterized protein</fullName>
    </submittedName>
</protein>
<evidence type="ECO:0000313" key="1">
    <source>
        <dbReference type="EMBL" id="MDR9900762.1"/>
    </source>
</evidence>
<name>A0AAP5IHI3_9CYAN</name>
<gene>
    <name evidence="1" type="ORF">G7B40_040460</name>
</gene>
<dbReference type="EMBL" id="JAALHA020000038">
    <property type="protein sequence ID" value="MDR9900762.1"/>
    <property type="molecule type" value="Genomic_DNA"/>
</dbReference>
<dbReference type="Proteomes" id="UP000667802">
    <property type="component" value="Unassembled WGS sequence"/>
</dbReference>
<dbReference type="RefSeq" id="WP_208344869.1">
    <property type="nucleotide sequence ID" value="NZ_CAWQFN010000548.1"/>
</dbReference>
<keyword evidence="2" id="KW-1185">Reference proteome</keyword>
<reference evidence="2" key="1">
    <citation type="journal article" date="2021" name="Science">
        <title>Hunting the eagle killer: A cyanobacterial neurotoxin causes vacuolar myelinopathy.</title>
        <authorList>
            <person name="Breinlinger S."/>
            <person name="Phillips T.J."/>
            <person name="Haram B.N."/>
            <person name="Mares J."/>
            <person name="Martinez Yerena J.A."/>
            <person name="Hrouzek P."/>
            <person name="Sobotka R."/>
            <person name="Henderson W.M."/>
            <person name="Schmieder P."/>
            <person name="Williams S.M."/>
            <person name="Lauderdale J.D."/>
            <person name="Wilde H.D."/>
            <person name="Gerrin W."/>
            <person name="Kust A."/>
            <person name="Washington J.W."/>
            <person name="Wagner C."/>
            <person name="Geier B."/>
            <person name="Liebeke M."/>
            <person name="Enke H."/>
            <person name="Niedermeyer T.H.J."/>
            <person name="Wilde S.B."/>
        </authorList>
    </citation>
    <scope>NUCLEOTIDE SEQUENCE [LARGE SCALE GENOMIC DNA]</scope>
    <source>
        <strain evidence="2">Thurmond2011</strain>
    </source>
</reference>
<proteinExistence type="predicted"/>
<dbReference type="AlphaFoldDB" id="A0AAP5IHI3"/>
<sequence>MYKLTDGINYIFTSLGWEYVFQGHTYGDVRIFLSAREASEVLKQNLLPASKSKYGGFVSQVN</sequence>